<name>A0ABY6ZMH7_9BACL</name>
<dbReference type="SUPFAM" id="SSF53335">
    <property type="entry name" value="S-adenosyl-L-methionine-dependent methyltransferases"/>
    <property type="match status" value="1"/>
</dbReference>
<keyword evidence="3" id="KW-1185">Reference proteome</keyword>
<sequence length="185" mass="21015">MGHRFDPKHVEKLDNLERRKMLPPNDIVKMLDVQQGHTVADIGCGPGYFTIPLARLPRTVYAVDVSPEMLHLLKERAAYEELENITLVESPAEHTTLPDHSVDRVICSLVLHEVDDLKQTLSEFKRILRPGGRVLLIEWEKKPMEMGPPLEERLSAESLLREAEALGLHGEISYPNPNQYIIVAQ</sequence>
<organism evidence="2 3">
    <name type="scientific">Alicyclobacillus fastidiosus</name>
    <dbReference type="NCBI Taxonomy" id="392011"/>
    <lineage>
        <taxon>Bacteria</taxon>
        <taxon>Bacillati</taxon>
        <taxon>Bacillota</taxon>
        <taxon>Bacilli</taxon>
        <taxon>Bacillales</taxon>
        <taxon>Alicyclobacillaceae</taxon>
        <taxon>Alicyclobacillus</taxon>
    </lineage>
</organism>
<dbReference type="RefSeq" id="WP_268007957.1">
    <property type="nucleotide sequence ID" value="NZ_BSUT01000001.1"/>
</dbReference>
<gene>
    <name evidence="2" type="ORF">NZD89_12145</name>
</gene>
<dbReference type="CDD" id="cd02440">
    <property type="entry name" value="AdoMet_MTases"/>
    <property type="match status" value="1"/>
</dbReference>
<dbReference type="InterPro" id="IPR013216">
    <property type="entry name" value="Methyltransf_11"/>
</dbReference>
<dbReference type="EMBL" id="CP104067">
    <property type="protein sequence ID" value="WAH44057.1"/>
    <property type="molecule type" value="Genomic_DNA"/>
</dbReference>
<keyword evidence="2" id="KW-0808">Transferase</keyword>
<dbReference type="PANTHER" id="PTHR42912">
    <property type="entry name" value="METHYLTRANSFERASE"/>
    <property type="match status" value="1"/>
</dbReference>
<feature type="domain" description="Methyltransferase type 11" evidence="1">
    <location>
        <begin position="41"/>
        <end position="135"/>
    </location>
</feature>
<accession>A0ABY6ZMH7</accession>
<dbReference type="GO" id="GO:0032259">
    <property type="term" value="P:methylation"/>
    <property type="evidence" value="ECO:0007669"/>
    <property type="project" value="UniProtKB-KW"/>
</dbReference>
<evidence type="ECO:0000313" key="3">
    <source>
        <dbReference type="Proteomes" id="UP001164761"/>
    </source>
</evidence>
<evidence type="ECO:0000313" key="2">
    <source>
        <dbReference type="EMBL" id="WAH44057.1"/>
    </source>
</evidence>
<protein>
    <submittedName>
        <fullName evidence="2">Class I SAM-dependent methyltransferase</fullName>
    </submittedName>
</protein>
<keyword evidence="2" id="KW-0489">Methyltransferase</keyword>
<dbReference type="Proteomes" id="UP001164761">
    <property type="component" value="Chromosome"/>
</dbReference>
<dbReference type="Gene3D" id="3.40.50.150">
    <property type="entry name" value="Vaccinia Virus protein VP39"/>
    <property type="match status" value="1"/>
</dbReference>
<reference evidence="2" key="1">
    <citation type="submission" date="2022-08" db="EMBL/GenBank/DDBJ databases">
        <title>Alicyclobacillus fastidiosus DSM 17978, complete genome.</title>
        <authorList>
            <person name="Wang Q."/>
            <person name="Cai R."/>
            <person name="Wang Z."/>
        </authorList>
    </citation>
    <scope>NUCLEOTIDE SEQUENCE</scope>
    <source>
        <strain evidence="2">DSM 17978</strain>
    </source>
</reference>
<dbReference type="Pfam" id="PF08241">
    <property type="entry name" value="Methyltransf_11"/>
    <property type="match status" value="1"/>
</dbReference>
<dbReference type="GO" id="GO:0008168">
    <property type="term" value="F:methyltransferase activity"/>
    <property type="evidence" value="ECO:0007669"/>
    <property type="project" value="UniProtKB-KW"/>
</dbReference>
<dbReference type="InterPro" id="IPR029063">
    <property type="entry name" value="SAM-dependent_MTases_sf"/>
</dbReference>
<evidence type="ECO:0000259" key="1">
    <source>
        <dbReference type="Pfam" id="PF08241"/>
    </source>
</evidence>
<dbReference type="InterPro" id="IPR050508">
    <property type="entry name" value="Methyltransf_Superfamily"/>
</dbReference>
<proteinExistence type="predicted"/>